<keyword evidence="4" id="KW-0560">Oxidoreductase</keyword>
<dbReference type="Gene3D" id="3.90.180.10">
    <property type="entry name" value="Medium-chain alcohol dehydrogenases, catalytic domain"/>
    <property type="match status" value="1"/>
</dbReference>
<dbReference type="Pfam" id="PF13602">
    <property type="entry name" value="ADH_zinc_N_2"/>
    <property type="match status" value="1"/>
</dbReference>
<evidence type="ECO:0000256" key="4">
    <source>
        <dbReference type="ARBA" id="ARBA00023002"/>
    </source>
</evidence>
<dbReference type="SUPFAM" id="SSF51735">
    <property type="entry name" value="NAD(P)-binding Rossmann-fold domains"/>
    <property type="match status" value="1"/>
</dbReference>
<evidence type="ECO:0000256" key="2">
    <source>
        <dbReference type="ARBA" id="ARBA00010371"/>
    </source>
</evidence>
<comment type="subcellular location">
    <subcellularLocation>
        <location evidence="1">Mitochondrion</location>
    </subcellularLocation>
</comment>
<name>A0AAE1FAZ0_PETCI</name>
<evidence type="ECO:0000256" key="5">
    <source>
        <dbReference type="ARBA" id="ARBA00023128"/>
    </source>
</evidence>
<dbReference type="InterPro" id="IPR002364">
    <property type="entry name" value="Quin_OxRdtase/zeta-crystal_CS"/>
</dbReference>
<dbReference type="GO" id="GO:0016491">
    <property type="term" value="F:oxidoreductase activity"/>
    <property type="evidence" value="ECO:0007669"/>
    <property type="project" value="UniProtKB-KW"/>
</dbReference>
<feature type="domain" description="Enoyl reductase (ER)" evidence="6">
    <location>
        <begin position="59"/>
        <end position="401"/>
    </location>
</feature>
<protein>
    <recommendedName>
        <fullName evidence="6">Enoyl reductase (ER) domain-containing protein</fullName>
    </recommendedName>
</protein>
<dbReference type="EMBL" id="JAWQEG010002683">
    <property type="protein sequence ID" value="KAK3870346.1"/>
    <property type="molecule type" value="Genomic_DNA"/>
</dbReference>
<evidence type="ECO:0000256" key="3">
    <source>
        <dbReference type="ARBA" id="ARBA00022946"/>
    </source>
</evidence>
<dbReference type="AlphaFoldDB" id="A0AAE1FAZ0"/>
<dbReference type="InterPro" id="IPR036291">
    <property type="entry name" value="NAD(P)-bd_dom_sf"/>
</dbReference>
<reference evidence="7" key="1">
    <citation type="submission" date="2023-10" db="EMBL/GenBank/DDBJ databases">
        <title>Genome assemblies of two species of porcelain crab, Petrolisthes cinctipes and Petrolisthes manimaculis (Anomura: Porcellanidae).</title>
        <authorList>
            <person name="Angst P."/>
        </authorList>
    </citation>
    <scope>NUCLEOTIDE SEQUENCE</scope>
    <source>
        <strain evidence="7">PB745_01</strain>
        <tissue evidence="7">Gill</tissue>
    </source>
</reference>
<dbReference type="PANTHER" id="PTHR11695:SF294">
    <property type="entry name" value="RETICULON-4-INTERACTING PROTEIN 1, MITOCHONDRIAL"/>
    <property type="match status" value="1"/>
</dbReference>
<dbReference type="GO" id="GO:0008270">
    <property type="term" value="F:zinc ion binding"/>
    <property type="evidence" value="ECO:0007669"/>
    <property type="project" value="InterPro"/>
</dbReference>
<accession>A0AAE1FAZ0</accession>
<proteinExistence type="inferred from homology"/>
<dbReference type="InterPro" id="IPR013154">
    <property type="entry name" value="ADH-like_N"/>
</dbReference>
<dbReference type="CDD" id="cd08248">
    <property type="entry name" value="RTN4I1"/>
    <property type="match status" value="1"/>
</dbReference>
<dbReference type="GO" id="GO:0005739">
    <property type="term" value="C:mitochondrion"/>
    <property type="evidence" value="ECO:0007669"/>
    <property type="project" value="UniProtKB-SubCell"/>
</dbReference>
<dbReference type="Pfam" id="PF08240">
    <property type="entry name" value="ADH_N"/>
    <property type="match status" value="1"/>
</dbReference>
<comment type="similarity">
    <text evidence="2">Belongs to the zinc-containing alcohol dehydrogenase family. Quinone oxidoreductase subfamily.</text>
</comment>
<gene>
    <name evidence="7" type="ORF">Pcinc_024424</name>
</gene>
<dbReference type="InterPro" id="IPR011032">
    <property type="entry name" value="GroES-like_sf"/>
</dbReference>
<dbReference type="Gene3D" id="3.40.50.720">
    <property type="entry name" value="NAD(P)-binding Rossmann-like Domain"/>
    <property type="match status" value="1"/>
</dbReference>
<dbReference type="PANTHER" id="PTHR11695">
    <property type="entry name" value="ALCOHOL DEHYDROGENASE RELATED"/>
    <property type="match status" value="1"/>
</dbReference>
<dbReference type="PROSITE" id="PS01162">
    <property type="entry name" value="QOR_ZETA_CRYSTAL"/>
    <property type="match status" value="1"/>
</dbReference>
<keyword evidence="8" id="KW-1185">Reference proteome</keyword>
<dbReference type="Proteomes" id="UP001286313">
    <property type="component" value="Unassembled WGS sequence"/>
</dbReference>
<sequence>MSGMKIICRVKGVQLRRLWPQSRQFTSSTRPYATQTEESVGVEDKRLRMRAWQLNGYDGVEGLTLEMARIPPILRPSDVLVKVHAASVNPIDTVLIGGYGRPVLNIMRALGQLEQGIVDPNQTELPITGGRDFVGEVVGVGQRVRGISVGQRVLGVVSPQGQGSHAEFVVTPASNVCSLPDNVNTEEAASLPYTALTGWSAVVVSGMIPPGKALGKRVLILGAAGGVGSFLCQLLSVWGAQVTGVCSNDAMDLVASLGVEPLDYTDPSTKPMLTADKGYDLIINAAGKDDLEYLSALKPWMGASYVTLSPPLLTNIDQRGLAAGLIKSAREIACQNLTSLSEGRVYKWAFFMPNTRALSHITHLLATHMIRGVVDGVFPFSQTPQAYKHVLNGHARGKTVITLT</sequence>
<dbReference type="SUPFAM" id="SSF50129">
    <property type="entry name" value="GroES-like"/>
    <property type="match status" value="1"/>
</dbReference>
<dbReference type="InterPro" id="IPR050700">
    <property type="entry name" value="YIM1/Zinc_Alcohol_DH_Fams"/>
</dbReference>
<evidence type="ECO:0000313" key="7">
    <source>
        <dbReference type="EMBL" id="KAK3870346.1"/>
    </source>
</evidence>
<keyword evidence="3" id="KW-0809">Transit peptide</keyword>
<evidence type="ECO:0000259" key="6">
    <source>
        <dbReference type="SMART" id="SM00829"/>
    </source>
</evidence>
<organism evidence="7 8">
    <name type="scientific">Petrolisthes cinctipes</name>
    <name type="common">Flat porcelain crab</name>
    <dbReference type="NCBI Taxonomy" id="88211"/>
    <lineage>
        <taxon>Eukaryota</taxon>
        <taxon>Metazoa</taxon>
        <taxon>Ecdysozoa</taxon>
        <taxon>Arthropoda</taxon>
        <taxon>Crustacea</taxon>
        <taxon>Multicrustacea</taxon>
        <taxon>Malacostraca</taxon>
        <taxon>Eumalacostraca</taxon>
        <taxon>Eucarida</taxon>
        <taxon>Decapoda</taxon>
        <taxon>Pleocyemata</taxon>
        <taxon>Anomura</taxon>
        <taxon>Galatheoidea</taxon>
        <taxon>Porcellanidae</taxon>
        <taxon>Petrolisthes</taxon>
    </lineage>
</organism>
<dbReference type="SMART" id="SM00829">
    <property type="entry name" value="PKS_ER"/>
    <property type="match status" value="1"/>
</dbReference>
<evidence type="ECO:0000256" key="1">
    <source>
        <dbReference type="ARBA" id="ARBA00004173"/>
    </source>
</evidence>
<dbReference type="FunFam" id="3.40.50.720:FF:000147">
    <property type="entry name" value="Reticulon-4-interacting protein 1 homolog, mitochondrial"/>
    <property type="match status" value="1"/>
</dbReference>
<evidence type="ECO:0000313" key="8">
    <source>
        <dbReference type="Proteomes" id="UP001286313"/>
    </source>
</evidence>
<comment type="caution">
    <text evidence="7">The sequence shown here is derived from an EMBL/GenBank/DDBJ whole genome shotgun (WGS) entry which is preliminary data.</text>
</comment>
<keyword evidence="5" id="KW-0496">Mitochondrion</keyword>
<dbReference type="InterPro" id="IPR020843">
    <property type="entry name" value="ER"/>
</dbReference>
<dbReference type="InterPro" id="IPR037397">
    <property type="entry name" value="RTN4IP1"/>
</dbReference>